<evidence type="ECO:0000313" key="9">
    <source>
        <dbReference type="Proteomes" id="UP000216024"/>
    </source>
</evidence>
<organism evidence="8 9">
    <name type="scientific">Anaeromicrobium sediminis</name>
    <dbReference type="NCBI Taxonomy" id="1478221"/>
    <lineage>
        <taxon>Bacteria</taxon>
        <taxon>Bacillati</taxon>
        <taxon>Bacillota</taxon>
        <taxon>Clostridia</taxon>
        <taxon>Peptostreptococcales</taxon>
        <taxon>Thermotaleaceae</taxon>
        <taxon>Anaeromicrobium</taxon>
    </lineage>
</organism>
<sequence>MKKSKKKVIIDEISFLVGIFIIAFGLIFFLKPHTLAPGGISGFAVVIDKLFNIPMDVTNIVVNIPLFLVGIRILGKKFTLRSFAGTLILSLFIRLIISVLGENIIMVDDVLLSALYGGVLLGTGLGLVFRSGGSTGGTDLAGAILNKYFPHISIPKLMMIFDFFIVISSGIVGGKLENSLYSLVSLYIIVKVADFIVEGLNYAKAFYIISDKSEEIGKNIVDNLGRGATILKGVGVYTGAEKNVIMCIVDTRQITKLKNIVNDIDSNAFVMVTTVHEVLGEGFKINN</sequence>
<feature type="transmembrane region" description="Helical" evidence="6">
    <location>
        <begin position="50"/>
        <end position="71"/>
    </location>
</feature>
<dbReference type="InterPro" id="IPR015867">
    <property type="entry name" value="N-reg_PII/ATP_PRibTrfase_C"/>
</dbReference>
<feature type="domain" description="DUF2179" evidence="7">
    <location>
        <begin position="226"/>
        <end position="280"/>
    </location>
</feature>
<feature type="transmembrane region" description="Helical" evidence="6">
    <location>
        <begin position="180"/>
        <end position="203"/>
    </location>
</feature>
<name>A0A267MGQ2_9FIRM</name>
<feature type="transmembrane region" description="Helical" evidence="6">
    <location>
        <begin position="157"/>
        <end position="174"/>
    </location>
</feature>
<dbReference type="InterPro" id="IPR019264">
    <property type="entry name" value="DUF2179"/>
</dbReference>
<dbReference type="RefSeq" id="WP_095134341.1">
    <property type="nucleotide sequence ID" value="NZ_NIBG01000012.1"/>
</dbReference>
<feature type="transmembrane region" description="Helical" evidence="6">
    <location>
        <begin position="12"/>
        <end position="30"/>
    </location>
</feature>
<dbReference type="Pfam" id="PF02588">
    <property type="entry name" value="YitT_membrane"/>
    <property type="match status" value="1"/>
</dbReference>
<keyword evidence="5 6" id="KW-0472">Membrane</keyword>
<evidence type="ECO:0000256" key="5">
    <source>
        <dbReference type="ARBA" id="ARBA00023136"/>
    </source>
</evidence>
<dbReference type="EMBL" id="NIBG01000012">
    <property type="protein sequence ID" value="PAB58761.1"/>
    <property type="molecule type" value="Genomic_DNA"/>
</dbReference>
<dbReference type="Gene3D" id="3.30.70.120">
    <property type="match status" value="1"/>
</dbReference>
<evidence type="ECO:0000256" key="3">
    <source>
        <dbReference type="ARBA" id="ARBA00022692"/>
    </source>
</evidence>
<dbReference type="InterPro" id="IPR003740">
    <property type="entry name" value="YitT"/>
</dbReference>
<evidence type="ECO:0000259" key="7">
    <source>
        <dbReference type="Pfam" id="PF10035"/>
    </source>
</evidence>
<comment type="caution">
    <text evidence="8">The sequence shown here is derived from an EMBL/GenBank/DDBJ whole genome shotgun (WGS) entry which is preliminary data.</text>
</comment>
<feature type="transmembrane region" description="Helical" evidence="6">
    <location>
        <begin position="83"/>
        <end position="105"/>
    </location>
</feature>
<dbReference type="OrthoDB" id="3180973at2"/>
<comment type="subcellular location">
    <subcellularLocation>
        <location evidence="1">Cell membrane</location>
        <topology evidence="1">Multi-pass membrane protein</topology>
    </subcellularLocation>
</comment>
<keyword evidence="9" id="KW-1185">Reference proteome</keyword>
<proteinExistence type="predicted"/>
<keyword evidence="3 6" id="KW-0812">Transmembrane</keyword>
<reference evidence="8 9" key="1">
    <citation type="submission" date="2017-06" db="EMBL/GenBank/DDBJ databases">
        <title>Draft genome sequence of anaerobic fermentative bacterium Anaeromicrobium sediminis DY2726D isolated from West Pacific Ocean sediments.</title>
        <authorList>
            <person name="Zeng X."/>
        </authorList>
    </citation>
    <scope>NUCLEOTIDE SEQUENCE [LARGE SCALE GENOMIC DNA]</scope>
    <source>
        <strain evidence="8 9">DY2726D</strain>
    </source>
</reference>
<protein>
    <recommendedName>
        <fullName evidence="7">DUF2179 domain-containing protein</fullName>
    </recommendedName>
</protein>
<evidence type="ECO:0000256" key="6">
    <source>
        <dbReference type="SAM" id="Phobius"/>
    </source>
</evidence>
<dbReference type="Proteomes" id="UP000216024">
    <property type="component" value="Unassembled WGS sequence"/>
</dbReference>
<dbReference type="PANTHER" id="PTHR33545:SF9">
    <property type="entry name" value="UPF0750 MEMBRANE PROTEIN YITE"/>
    <property type="match status" value="1"/>
</dbReference>
<dbReference type="GO" id="GO:0005886">
    <property type="term" value="C:plasma membrane"/>
    <property type="evidence" value="ECO:0007669"/>
    <property type="project" value="UniProtKB-SubCell"/>
</dbReference>
<evidence type="ECO:0000256" key="1">
    <source>
        <dbReference type="ARBA" id="ARBA00004651"/>
    </source>
</evidence>
<accession>A0A267MGQ2</accession>
<gene>
    <name evidence="8" type="ORF">CCE28_13910</name>
</gene>
<evidence type="ECO:0000256" key="4">
    <source>
        <dbReference type="ARBA" id="ARBA00022989"/>
    </source>
</evidence>
<dbReference type="CDD" id="cd16380">
    <property type="entry name" value="YitT_C"/>
    <property type="match status" value="1"/>
</dbReference>
<keyword evidence="2" id="KW-1003">Cell membrane</keyword>
<evidence type="ECO:0000313" key="8">
    <source>
        <dbReference type="EMBL" id="PAB58761.1"/>
    </source>
</evidence>
<dbReference type="InterPro" id="IPR051461">
    <property type="entry name" value="UPF0750_membrane"/>
</dbReference>
<dbReference type="Pfam" id="PF10035">
    <property type="entry name" value="DUF2179"/>
    <property type="match status" value="1"/>
</dbReference>
<feature type="transmembrane region" description="Helical" evidence="6">
    <location>
        <begin position="111"/>
        <end position="129"/>
    </location>
</feature>
<dbReference type="AlphaFoldDB" id="A0A267MGQ2"/>
<dbReference type="PANTHER" id="PTHR33545">
    <property type="entry name" value="UPF0750 MEMBRANE PROTEIN YITT-RELATED"/>
    <property type="match status" value="1"/>
</dbReference>
<dbReference type="PIRSF" id="PIRSF006483">
    <property type="entry name" value="Membrane_protein_YitT"/>
    <property type="match status" value="1"/>
</dbReference>
<keyword evidence="4 6" id="KW-1133">Transmembrane helix</keyword>
<evidence type="ECO:0000256" key="2">
    <source>
        <dbReference type="ARBA" id="ARBA00022475"/>
    </source>
</evidence>